<sequence length="138" mass="16222">MVVLDKLLLIIEDIVQKLDELVNEGYDINDWRDQMAILHALQVEAQAMIDLCERLLSNMGETSEGYKDSIKKLREKGILTSEEEKFLLSVIGFRNIVVHEYAEINFDFVEKILSRKDYKKILEIAMKIKERAKEYWDP</sequence>
<evidence type="ECO:0000256" key="1">
    <source>
        <dbReference type="ARBA" id="ARBA00022649"/>
    </source>
</evidence>
<gene>
    <name evidence="5" type="ORF">SJAV_19340</name>
</gene>
<dbReference type="PANTHER" id="PTHR33397:SF5">
    <property type="entry name" value="RNASE YUTE-RELATED"/>
    <property type="match status" value="1"/>
</dbReference>
<proteinExistence type="inferred from homology"/>
<keyword evidence="3" id="KW-0378">Hydrolase</keyword>
<dbReference type="InterPro" id="IPR008201">
    <property type="entry name" value="HepT-like"/>
</dbReference>
<accession>A0AAT9GTM8</accession>
<dbReference type="NCBIfam" id="NF047751">
    <property type="entry name" value="HepT_toxin"/>
    <property type="match status" value="1"/>
</dbReference>
<dbReference type="GO" id="GO:0110001">
    <property type="term" value="C:toxin-antitoxin complex"/>
    <property type="evidence" value="ECO:0007669"/>
    <property type="project" value="InterPro"/>
</dbReference>
<keyword evidence="2" id="KW-0540">Nuclease</keyword>
<dbReference type="GeneID" id="92354884"/>
<name>A0AAT9GTM8_9CREN</name>
<evidence type="ECO:0000256" key="2">
    <source>
        <dbReference type="ARBA" id="ARBA00022722"/>
    </source>
</evidence>
<dbReference type="AlphaFoldDB" id="A0AAT9GTM8"/>
<dbReference type="InterPro" id="IPR037038">
    <property type="entry name" value="HepT-like_sf"/>
</dbReference>
<dbReference type="KEGG" id="sjv:SJAV_19340"/>
<dbReference type="EMBL" id="AP031322">
    <property type="protein sequence ID" value="BFH73990.1"/>
    <property type="molecule type" value="Genomic_DNA"/>
</dbReference>
<dbReference type="Pfam" id="PF01934">
    <property type="entry name" value="HepT-like"/>
    <property type="match status" value="1"/>
</dbReference>
<organism evidence="5">
    <name type="scientific">Sulfurisphaera javensis</name>
    <dbReference type="NCBI Taxonomy" id="2049879"/>
    <lineage>
        <taxon>Archaea</taxon>
        <taxon>Thermoproteota</taxon>
        <taxon>Thermoprotei</taxon>
        <taxon>Sulfolobales</taxon>
        <taxon>Sulfolobaceae</taxon>
        <taxon>Sulfurisphaera</taxon>
    </lineage>
</organism>
<dbReference type="GO" id="GO:0016787">
    <property type="term" value="F:hydrolase activity"/>
    <property type="evidence" value="ECO:0007669"/>
    <property type="project" value="UniProtKB-KW"/>
</dbReference>
<comment type="similarity">
    <text evidence="4">Belongs to the HepT RNase toxin family.</text>
</comment>
<protein>
    <submittedName>
        <fullName evidence="5">DUF86 domain-containing protein</fullName>
    </submittedName>
</protein>
<evidence type="ECO:0000256" key="4">
    <source>
        <dbReference type="ARBA" id="ARBA00024207"/>
    </source>
</evidence>
<dbReference type="Gene3D" id="1.20.120.580">
    <property type="entry name" value="bsu32300-like"/>
    <property type="match status" value="1"/>
</dbReference>
<dbReference type="RefSeq" id="WP_369609539.1">
    <property type="nucleotide sequence ID" value="NZ_AP031322.1"/>
</dbReference>
<keyword evidence="1" id="KW-1277">Toxin-antitoxin system</keyword>
<evidence type="ECO:0000256" key="3">
    <source>
        <dbReference type="ARBA" id="ARBA00022801"/>
    </source>
</evidence>
<dbReference type="InterPro" id="IPR052379">
    <property type="entry name" value="Type_VII_TA_RNase"/>
</dbReference>
<dbReference type="SUPFAM" id="SSF81593">
    <property type="entry name" value="Nucleotidyltransferase substrate binding subunit/domain"/>
    <property type="match status" value="1"/>
</dbReference>
<reference evidence="5" key="1">
    <citation type="submission" date="2024-03" db="EMBL/GenBank/DDBJ databases">
        <title>Complete genome sequence of Sulfurisphaera javensis strain KD-1.</title>
        <authorList>
            <person name="Sakai H."/>
            <person name="Nur N."/>
            <person name="Suwanto A."/>
            <person name="Kurosawa N."/>
        </authorList>
    </citation>
    <scope>NUCLEOTIDE SEQUENCE</scope>
    <source>
        <strain evidence="5">KD-1</strain>
    </source>
</reference>
<dbReference type="PANTHER" id="PTHR33397">
    <property type="entry name" value="UPF0331 PROTEIN YUTE"/>
    <property type="match status" value="1"/>
</dbReference>
<evidence type="ECO:0000313" key="5">
    <source>
        <dbReference type="EMBL" id="BFH73990.1"/>
    </source>
</evidence>
<dbReference type="GO" id="GO:0004540">
    <property type="term" value="F:RNA nuclease activity"/>
    <property type="evidence" value="ECO:0007669"/>
    <property type="project" value="InterPro"/>
</dbReference>